<dbReference type="Pfam" id="PF00149">
    <property type="entry name" value="Metallophos"/>
    <property type="match status" value="1"/>
</dbReference>
<dbReference type="STRING" id="314230.DSM3645_02223"/>
<feature type="chain" id="PRO_5002664124" description="Alkaline phosphatase" evidence="2">
    <location>
        <begin position="24"/>
        <end position="476"/>
    </location>
</feature>
<dbReference type="GO" id="GO:0003993">
    <property type="term" value="F:acid phosphatase activity"/>
    <property type="evidence" value="ECO:0007669"/>
    <property type="project" value="InterPro"/>
</dbReference>
<feature type="domain" description="Purple acid phosphatase N-terminal" evidence="4">
    <location>
        <begin position="48"/>
        <end position="144"/>
    </location>
</feature>
<evidence type="ECO:0000259" key="4">
    <source>
        <dbReference type="Pfam" id="PF16656"/>
    </source>
</evidence>
<dbReference type="InterPro" id="IPR015914">
    <property type="entry name" value="PAPs_N"/>
</dbReference>
<dbReference type="InterPro" id="IPR008963">
    <property type="entry name" value="Purple_acid_Pase-like_N"/>
</dbReference>
<dbReference type="EMBL" id="AANZ01000014">
    <property type="protein sequence ID" value="EAQ79254.1"/>
    <property type="molecule type" value="Genomic_DNA"/>
</dbReference>
<dbReference type="SUPFAM" id="SSF56300">
    <property type="entry name" value="Metallo-dependent phosphatases"/>
    <property type="match status" value="1"/>
</dbReference>
<accession>A3ZVA8</accession>
<evidence type="ECO:0000256" key="1">
    <source>
        <dbReference type="ARBA" id="ARBA00022729"/>
    </source>
</evidence>
<protein>
    <recommendedName>
        <fullName evidence="7">Alkaline phosphatase</fullName>
    </recommendedName>
</protein>
<dbReference type="HOGENOM" id="CLU_035600_0_0_0"/>
<dbReference type="Gene3D" id="3.60.21.10">
    <property type="match status" value="1"/>
</dbReference>
<evidence type="ECO:0000313" key="5">
    <source>
        <dbReference type="EMBL" id="EAQ79254.1"/>
    </source>
</evidence>
<name>A3ZVA8_9BACT</name>
<proteinExistence type="predicted"/>
<dbReference type="Proteomes" id="UP000004358">
    <property type="component" value="Unassembled WGS sequence"/>
</dbReference>
<evidence type="ECO:0008006" key="7">
    <source>
        <dbReference type="Google" id="ProtNLM"/>
    </source>
</evidence>
<keyword evidence="1 2" id="KW-0732">Signal</keyword>
<dbReference type="AlphaFoldDB" id="A3ZVA8"/>
<comment type="caution">
    <text evidence="5">The sequence shown here is derived from an EMBL/GenBank/DDBJ whole genome shotgun (WGS) entry which is preliminary data.</text>
</comment>
<sequence>MTIFRVLLSCAFALLAVHQAALAHEGDDHTHAPIAVKPAEMYEPTAMPDRIVLSWNGDPQTTQAVNWRTSTAVEVGLAEIAVAEAGPGFSDKATQYEATSEALKTDLNTAHFHSVSFQDLKPGTRYAYRVGDGVNWSEWFQFSTATEKPEPFSFIYFGDAQNNLRSMWSRVIREAYRDAPKAAFLLHAGDLVNRCESDAEWGEWFGAGSWLNAMIPSVPVPGNHEQAKTADGGRRLSPHWRPSFTLPQNGPRGLEESCFTLVYHNLRIIALNSNELQAEQAVWLEEVLANNTSQWVVCTFHHPIYSTGKGRDNAGLRALWKPIFDKYKVDLVLQGHDHTYGRTGFNVPGVDVPESDYPTFGGADDSTKKEAVKVGMVNVPTGVQNVDKENGTVYVVSVSGPKMYDNTRWPFMQRLGEDTQLYQIIHIDGAKLRFEARTAIGELYDAFELHKQAEGEINQLVEIEVETPQNLRAPAN</sequence>
<feature type="domain" description="Calcineurin-like phosphoesterase" evidence="3">
    <location>
        <begin position="170"/>
        <end position="340"/>
    </location>
</feature>
<gene>
    <name evidence="5" type="ORF">DSM3645_02223</name>
</gene>
<dbReference type="InterPro" id="IPR029052">
    <property type="entry name" value="Metallo-depent_PP-like"/>
</dbReference>
<dbReference type="GO" id="GO:0046872">
    <property type="term" value="F:metal ion binding"/>
    <property type="evidence" value="ECO:0007669"/>
    <property type="project" value="InterPro"/>
</dbReference>
<evidence type="ECO:0000259" key="3">
    <source>
        <dbReference type="Pfam" id="PF00149"/>
    </source>
</evidence>
<dbReference type="SUPFAM" id="SSF49363">
    <property type="entry name" value="Purple acid phosphatase, N-terminal domain"/>
    <property type="match status" value="1"/>
</dbReference>
<dbReference type="OrthoDB" id="9809781at2"/>
<dbReference type="InterPro" id="IPR039331">
    <property type="entry name" value="PAPs-like"/>
</dbReference>
<dbReference type="Pfam" id="PF16656">
    <property type="entry name" value="Pur_ac_phosph_N"/>
    <property type="match status" value="1"/>
</dbReference>
<organism evidence="5 6">
    <name type="scientific">Blastopirellula marina DSM 3645</name>
    <dbReference type="NCBI Taxonomy" id="314230"/>
    <lineage>
        <taxon>Bacteria</taxon>
        <taxon>Pseudomonadati</taxon>
        <taxon>Planctomycetota</taxon>
        <taxon>Planctomycetia</taxon>
        <taxon>Pirellulales</taxon>
        <taxon>Pirellulaceae</taxon>
        <taxon>Blastopirellula</taxon>
    </lineage>
</organism>
<dbReference type="RefSeq" id="WP_002654039.1">
    <property type="nucleotide sequence ID" value="NZ_CH672377.1"/>
</dbReference>
<dbReference type="PANTHER" id="PTHR22953">
    <property type="entry name" value="ACID PHOSPHATASE RELATED"/>
    <property type="match status" value="1"/>
</dbReference>
<evidence type="ECO:0000256" key="2">
    <source>
        <dbReference type="SAM" id="SignalP"/>
    </source>
</evidence>
<dbReference type="eggNOG" id="COG1409">
    <property type="taxonomic scope" value="Bacteria"/>
</dbReference>
<reference evidence="5 6" key="1">
    <citation type="submission" date="2006-02" db="EMBL/GenBank/DDBJ databases">
        <authorList>
            <person name="Amann R."/>
            <person name="Ferriera S."/>
            <person name="Johnson J."/>
            <person name="Kravitz S."/>
            <person name="Halpern A."/>
            <person name="Remington K."/>
            <person name="Beeson K."/>
            <person name="Tran B."/>
            <person name="Rogers Y.-H."/>
            <person name="Friedman R."/>
            <person name="Venter J.C."/>
        </authorList>
    </citation>
    <scope>NUCLEOTIDE SEQUENCE [LARGE SCALE GENOMIC DNA]</scope>
    <source>
        <strain evidence="5 6">DSM 3645</strain>
    </source>
</reference>
<dbReference type="InterPro" id="IPR004843">
    <property type="entry name" value="Calcineurin-like_PHP"/>
</dbReference>
<dbReference type="Gene3D" id="2.60.40.380">
    <property type="entry name" value="Purple acid phosphatase-like, N-terminal"/>
    <property type="match status" value="1"/>
</dbReference>
<feature type="signal peptide" evidence="2">
    <location>
        <begin position="1"/>
        <end position="23"/>
    </location>
</feature>
<dbReference type="PANTHER" id="PTHR22953:SF153">
    <property type="entry name" value="PURPLE ACID PHOSPHATASE"/>
    <property type="match status" value="1"/>
</dbReference>
<evidence type="ECO:0000313" key="6">
    <source>
        <dbReference type="Proteomes" id="UP000004358"/>
    </source>
</evidence>